<evidence type="ECO:0000259" key="1">
    <source>
        <dbReference type="Pfam" id="PF07728"/>
    </source>
</evidence>
<dbReference type="InterPro" id="IPR011704">
    <property type="entry name" value="ATPase_dyneun-rel_AAA"/>
</dbReference>
<keyword evidence="3" id="KW-1185">Reference proteome</keyword>
<evidence type="ECO:0000313" key="3">
    <source>
        <dbReference type="Proteomes" id="UP000244064"/>
    </source>
</evidence>
<keyword evidence="2" id="KW-0540">Nuclease</keyword>
<protein>
    <submittedName>
        <fullName evidence="2">Restriction endonuclease</fullName>
    </submittedName>
</protein>
<dbReference type="InterPro" id="IPR027417">
    <property type="entry name" value="P-loop_NTPase"/>
</dbReference>
<feature type="domain" description="ATPase dynein-related AAA" evidence="1">
    <location>
        <begin position="216"/>
        <end position="331"/>
    </location>
</feature>
<dbReference type="GO" id="GO:0004519">
    <property type="term" value="F:endonuclease activity"/>
    <property type="evidence" value="ECO:0007669"/>
    <property type="project" value="UniProtKB-KW"/>
</dbReference>
<keyword evidence="2" id="KW-0255">Endonuclease</keyword>
<organism evidence="2 3">
    <name type="scientific">Pseudomonas mangrovi</name>
    <dbReference type="NCBI Taxonomy" id="2161748"/>
    <lineage>
        <taxon>Bacteria</taxon>
        <taxon>Pseudomonadati</taxon>
        <taxon>Pseudomonadota</taxon>
        <taxon>Gammaproteobacteria</taxon>
        <taxon>Pseudomonadales</taxon>
        <taxon>Pseudomonadaceae</taxon>
        <taxon>Pseudomonas</taxon>
    </lineage>
</organism>
<name>A0A2T5PB44_9PSED</name>
<dbReference type="PANTHER" id="PTHR37291">
    <property type="entry name" value="5-METHYLCYTOSINE-SPECIFIC RESTRICTION ENZYME B"/>
    <property type="match status" value="1"/>
</dbReference>
<dbReference type="InterPro" id="IPR052934">
    <property type="entry name" value="Methyl-DNA_Rec/Restrict_Enz"/>
</dbReference>
<reference evidence="2 3" key="1">
    <citation type="submission" date="2018-04" db="EMBL/GenBank/DDBJ databases">
        <title>Pseudomonas sp. nov., isolated from mangrove soil.</title>
        <authorList>
            <person name="Chen C."/>
        </authorList>
    </citation>
    <scope>NUCLEOTIDE SEQUENCE [LARGE SCALE GENOMIC DNA]</scope>
    <source>
        <strain evidence="2 3">TC-11</strain>
    </source>
</reference>
<dbReference type="Proteomes" id="UP000244064">
    <property type="component" value="Unassembled WGS sequence"/>
</dbReference>
<dbReference type="Pfam" id="PF07728">
    <property type="entry name" value="AAA_5"/>
    <property type="match status" value="1"/>
</dbReference>
<dbReference type="GO" id="GO:0016887">
    <property type="term" value="F:ATP hydrolysis activity"/>
    <property type="evidence" value="ECO:0007669"/>
    <property type="project" value="InterPro"/>
</dbReference>
<dbReference type="Gene3D" id="3.40.50.300">
    <property type="entry name" value="P-loop containing nucleotide triphosphate hydrolases"/>
    <property type="match status" value="1"/>
</dbReference>
<keyword evidence="2" id="KW-0378">Hydrolase</keyword>
<sequence>MPNPTMKILYGPPGTGKTWQAAREAVKAIEPARYDLAQQEADPAEALRKLHESLVAEGRILWVTFHPSYSYEDFVEGYRPIVDETGQLAYRVVDGPFKSLCLRARFEADLQIGEQLKNGSGGDAGKVVGKDAGGWVVQVKSDREDKVAISTDKYVPRFVVNRILDLGLPPQICSIPGTGRFELENYGIDPEDNDVPEPEDGDTPTTRKASVLKRIIARRTGVLSTSDLTNAAHIGSVIRRLYELQANDPGAGGAVALVIDEINRAEPSRVFGELLTLLEIDKREGKPEAKQIWLPYSKKLFSVPANVSIIGTMNTVDRSLTALDFAMRRRFEFAHVPAQPELVPDAYGGVSPRALLWRINNRVSMLLGSGYEFGHAFLMQEKLEAIRSSMSWAEEPDSQLRVLAHVMRANILPTLAEYFHDDWSKIRAIAGESRDGVDVISLFESPPQDPQFMSRLPDDYESFEAKSLTFSYWWDPSSAGWDGARFHRFFGALAAGN</sequence>
<evidence type="ECO:0000313" key="2">
    <source>
        <dbReference type="EMBL" id="PTU74973.1"/>
    </source>
</evidence>
<dbReference type="OrthoDB" id="9781481at2"/>
<dbReference type="AlphaFoldDB" id="A0A2T5PB44"/>
<dbReference type="SUPFAM" id="SSF52540">
    <property type="entry name" value="P-loop containing nucleoside triphosphate hydrolases"/>
    <property type="match status" value="1"/>
</dbReference>
<dbReference type="EMBL" id="QASN01000013">
    <property type="protein sequence ID" value="PTU74973.1"/>
    <property type="molecule type" value="Genomic_DNA"/>
</dbReference>
<gene>
    <name evidence="2" type="ORF">DBO85_06835</name>
</gene>
<accession>A0A2T5PB44</accession>
<dbReference type="PANTHER" id="PTHR37291:SF1">
    <property type="entry name" value="TYPE IV METHYL-DIRECTED RESTRICTION ENZYME ECOKMCRB SUBUNIT"/>
    <property type="match status" value="1"/>
</dbReference>
<dbReference type="GO" id="GO:0005524">
    <property type="term" value="F:ATP binding"/>
    <property type="evidence" value="ECO:0007669"/>
    <property type="project" value="InterPro"/>
</dbReference>
<comment type="caution">
    <text evidence="2">The sequence shown here is derived from an EMBL/GenBank/DDBJ whole genome shotgun (WGS) entry which is preliminary data.</text>
</comment>
<proteinExistence type="predicted"/>